<dbReference type="Gene3D" id="2.40.160.20">
    <property type="match status" value="1"/>
</dbReference>
<sequence length="182" mass="19537">MKSNISIFTATILTAVLSQSALAGSDSGFYLGGSVGSAQLSFDSFDDYIDDSDTGYKFFAGYNFGLLPMVDIALEGSYVDFGSQYGELFDDTTRFSNTAAQLHLVGGLDLGPVGLFAKAGLSDWETTFTNGDYRAKATGSDPAYGIGAKFQVASFQLRAEYERVKLDDADMDFYSIGAAYTF</sequence>
<accession>A0ABV8V3B4</accession>
<evidence type="ECO:0000256" key="1">
    <source>
        <dbReference type="ARBA" id="ARBA00022729"/>
    </source>
</evidence>
<feature type="signal peptide" evidence="2">
    <location>
        <begin position="1"/>
        <end position="23"/>
    </location>
</feature>
<reference evidence="5" key="1">
    <citation type="journal article" date="2019" name="Int. J. Syst. Evol. Microbiol.">
        <title>The Global Catalogue of Microorganisms (GCM) 10K type strain sequencing project: providing services to taxonomists for standard genome sequencing and annotation.</title>
        <authorList>
            <consortium name="The Broad Institute Genomics Platform"/>
            <consortium name="The Broad Institute Genome Sequencing Center for Infectious Disease"/>
            <person name="Wu L."/>
            <person name="Ma J."/>
        </authorList>
    </citation>
    <scope>NUCLEOTIDE SEQUENCE [LARGE SCALE GENOMIC DNA]</scope>
    <source>
        <strain evidence="5">CECT 8570</strain>
    </source>
</reference>
<comment type="caution">
    <text evidence="4">The sequence shown here is derived from an EMBL/GenBank/DDBJ whole genome shotgun (WGS) entry which is preliminary data.</text>
</comment>
<keyword evidence="5" id="KW-1185">Reference proteome</keyword>
<dbReference type="Pfam" id="PF13505">
    <property type="entry name" value="OMP_b-brl"/>
    <property type="match status" value="1"/>
</dbReference>
<evidence type="ECO:0000313" key="5">
    <source>
        <dbReference type="Proteomes" id="UP001595840"/>
    </source>
</evidence>
<protein>
    <submittedName>
        <fullName evidence="4">Porin family protein</fullName>
    </submittedName>
</protein>
<dbReference type="SUPFAM" id="SSF56925">
    <property type="entry name" value="OMPA-like"/>
    <property type="match status" value="1"/>
</dbReference>
<evidence type="ECO:0000256" key="2">
    <source>
        <dbReference type="SAM" id="SignalP"/>
    </source>
</evidence>
<proteinExistence type="predicted"/>
<evidence type="ECO:0000313" key="4">
    <source>
        <dbReference type="EMBL" id="MFC4362389.1"/>
    </source>
</evidence>
<name>A0ABV8V3B4_9GAMM</name>
<organism evidence="4 5">
    <name type="scientific">Simiduia curdlanivorans</name>
    <dbReference type="NCBI Taxonomy" id="1492769"/>
    <lineage>
        <taxon>Bacteria</taxon>
        <taxon>Pseudomonadati</taxon>
        <taxon>Pseudomonadota</taxon>
        <taxon>Gammaproteobacteria</taxon>
        <taxon>Cellvibrionales</taxon>
        <taxon>Cellvibrionaceae</taxon>
        <taxon>Simiduia</taxon>
    </lineage>
</organism>
<evidence type="ECO:0000259" key="3">
    <source>
        <dbReference type="Pfam" id="PF13505"/>
    </source>
</evidence>
<feature type="domain" description="Outer membrane protein beta-barrel" evidence="3">
    <location>
        <begin position="10"/>
        <end position="182"/>
    </location>
</feature>
<dbReference type="InterPro" id="IPR027385">
    <property type="entry name" value="Beta-barrel_OMP"/>
</dbReference>
<dbReference type="RefSeq" id="WP_290260575.1">
    <property type="nucleotide sequence ID" value="NZ_JAUFQG010000004.1"/>
</dbReference>
<dbReference type="EMBL" id="JBHSCX010000006">
    <property type="protein sequence ID" value="MFC4362389.1"/>
    <property type="molecule type" value="Genomic_DNA"/>
</dbReference>
<dbReference type="InterPro" id="IPR011250">
    <property type="entry name" value="OMP/PagP_B-barrel"/>
</dbReference>
<gene>
    <name evidence="4" type="ORF">ACFOX3_08750</name>
</gene>
<keyword evidence="1 2" id="KW-0732">Signal</keyword>
<dbReference type="Proteomes" id="UP001595840">
    <property type="component" value="Unassembled WGS sequence"/>
</dbReference>
<feature type="chain" id="PRO_5047224871" evidence="2">
    <location>
        <begin position="24"/>
        <end position="182"/>
    </location>
</feature>